<dbReference type="GO" id="GO:0000155">
    <property type="term" value="F:phosphorelay sensor kinase activity"/>
    <property type="evidence" value="ECO:0007669"/>
    <property type="project" value="TreeGrafter"/>
</dbReference>
<evidence type="ECO:0000313" key="6">
    <source>
        <dbReference type="EMBL" id="KAB7523810.1"/>
    </source>
</evidence>
<evidence type="ECO:0000313" key="7">
    <source>
        <dbReference type="Proteomes" id="UP000429785"/>
    </source>
</evidence>
<feature type="domain" description="Histidine kinase" evidence="5">
    <location>
        <begin position="1"/>
        <end position="133"/>
    </location>
</feature>
<evidence type="ECO:0000256" key="3">
    <source>
        <dbReference type="ARBA" id="ARBA00022679"/>
    </source>
</evidence>
<dbReference type="PANTHER" id="PTHR43047">
    <property type="entry name" value="TWO-COMPONENT HISTIDINE PROTEIN KINASE"/>
    <property type="match status" value="1"/>
</dbReference>
<name>A0A6I1DW52_9FLAO</name>
<comment type="caution">
    <text evidence="6">The sequence shown here is derived from an EMBL/GenBank/DDBJ whole genome shotgun (WGS) entry which is preliminary data.</text>
</comment>
<dbReference type="AlphaFoldDB" id="A0A6I1DW52"/>
<organism evidence="6 7">
    <name type="scientific">Flagellimonas olearia</name>
    <dbReference type="NCBI Taxonomy" id="552546"/>
    <lineage>
        <taxon>Bacteria</taxon>
        <taxon>Pseudomonadati</taxon>
        <taxon>Bacteroidota</taxon>
        <taxon>Flavobacteriia</taxon>
        <taxon>Flavobacteriales</taxon>
        <taxon>Flavobacteriaceae</taxon>
        <taxon>Flagellimonas</taxon>
    </lineage>
</organism>
<dbReference type="GO" id="GO:0009927">
    <property type="term" value="F:histidine phosphotransfer kinase activity"/>
    <property type="evidence" value="ECO:0007669"/>
    <property type="project" value="TreeGrafter"/>
</dbReference>
<sequence>IAEQFLQLARVEAVDSVEMNEQDMLDVVESAIDQVHIQAQQRDIVLRFEYDPDQEVWVLGNNELLERLVVNLLTNAVKYSHEGSSVDVTLYVDGERVACDVRDRGVGIPPEFQERLFDRFSRASTSGGARTRG</sequence>
<evidence type="ECO:0000256" key="2">
    <source>
        <dbReference type="ARBA" id="ARBA00012438"/>
    </source>
</evidence>
<reference evidence="6 7" key="1">
    <citation type="submission" date="2019-10" db="EMBL/GenBank/DDBJ databases">
        <title>Muricauda olearia CL-SS4 JCM15563 genome.</title>
        <authorList>
            <person name="Liu L."/>
        </authorList>
    </citation>
    <scope>NUCLEOTIDE SEQUENCE [LARGE SCALE GENOMIC DNA]</scope>
    <source>
        <strain evidence="6 7">CL-SS4</strain>
    </source>
</reference>
<evidence type="ECO:0000256" key="1">
    <source>
        <dbReference type="ARBA" id="ARBA00000085"/>
    </source>
</evidence>
<dbReference type="InterPro" id="IPR005467">
    <property type="entry name" value="His_kinase_dom"/>
</dbReference>
<dbReference type="Gene3D" id="3.30.565.10">
    <property type="entry name" value="Histidine kinase-like ATPase, C-terminal domain"/>
    <property type="match status" value="1"/>
</dbReference>
<dbReference type="PROSITE" id="PS50109">
    <property type="entry name" value="HIS_KIN"/>
    <property type="match status" value="1"/>
</dbReference>
<keyword evidence="3" id="KW-0808">Transferase</keyword>
<dbReference type="SMART" id="SM00387">
    <property type="entry name" value="HATPase_c"/>
    <property type="match status" value="1"/>
</dbReference>
<evidence type="ECO:0000256" key="4">
    <source>
        <dbReference type="ARBA" id="ARBA00022777"/>
    </source>
</evidence>
<dbReference type="SUPFAM" id="SSF55874">
    <property type="entry name" value="ATPase domain of HSP90 chaperone/DNA topoisomerase II/histidine kinase"/>
    <property type="match status" value="1"/>
</dbReference>
<dbReference type="EMBL" id="WELG01000075">
    <property type="protein sequence ID" value="KAB7523810.1"/>
    <property type="molecule type" value="Genomic_DNA"/>
</dbReference>
<dbReference type="Proteomes" id="UP000429785">
    <property type="component" value="Unassembled WGS sequence"/>
</dbReference>
<feature type="non-terminal residue" evidence="6">
    <location>
        <position position="1"/>
    </location>
</feature>
<comment type="catalytic activity">
    <reaction evidence="1">
        <text>ATP + protein L-histidine = ADP + protein N-phospho-L-histidine.</text>
        <dbReference type="EC" id="2.7.13.3"/>
    </reaction>
</comment>
<dbReference type="EC" id="2.7.13.3" evidence="2"/>
<dbReference type="RefSeq" id="WP_170284072.1">
    <property type="nucleotide sequence ID" value="NZ_WELG01000075.1"/>
</dbReference>
<proteinExistence type="predicted"/>
<keyword evidence="4" id="KW-0418">Kinase</keyword>
<dbReference type="GO" id="GO:0005886">
    <property type="term" value="C:plasma membrane"/>
    <property type="evidence" value="ECO:0007669"/>
    <property type="project" value="TreeGrafter"/>
</dbReference>
<protein>
    <recommendedName>
        <fullName evidence="2">histidine kinase</fullName>
        <ecNumber evidence="2">2.7.13.3</ecNumber>
    </recommendedName>
</protein>
<gene>
    <name evidence="6" type="ORF">F8C76_17965</name>
</gene>
<dbReference type="PANTHER" id="PTHR43047:SF72">
    <property type="entry name" value="OSMOSENSING HISTIDINE PROTEIN KINASE SLN1"/>
    <property type="match status" value="1"/>
</dbReference>
<accession>A0A6I1DW52</accession>
<dbReference type="InterPro" id="IPR003594">
    <property type="entry name" value="HATPase_dom"/>
</dbReference>
<dbReference type="Pfam" id="PF02518">
    <property type="entry name" value="HATPase_c"/>
    <property type="match status" value="1"/>
</dbReference>
<feature type="non-terminal residue" evidence="6">
    <location>
        <position position="133"/>
    </location>
</feature>
<dbReference type="InterPro" id="IPR036890">
    <property type="entry name" value="HATPase_C_sf"/>
</dbReference>
<evidence type="ECO:0000259" key="5">
    <source>
        <dbReference type="PROSITE" id="PS50109"/>
    </source>
</evidence>